<evidence type="ECO:0000313" key="2">
    <source>
        <dbReference type="EMBL" id="TBN17758.1"/>
    </source>
</evidence>
<comment type="caution">
    <text evidence="2">The sequence shown here is derived from an EMBL/GenBank/DDBJ whole genome shotgun (WGS) entry which is preliminary data.</text>
</comment>
<keyword evidence="1" id="KW-0732">Signal</keyword>
<dbReference type="PROSITE" id="PS51257">
    <property type="entry name" value="PROKAR_LIPOPROTEIN"/>
    <property type="match status" value="1"/>
</dbReference>
<dbReference type="RefSeq" id="WP_130936048.1">
    <property type="nucleotide sequence ID" value="NZ_BMEE01000001.1"/>
</dbReference>
<dbReference type="Proteomes" id="UP000292372">
    <property type="component" value="Unassembled WGS sequence"/>
</dbReference>
<evidence type="ECO:0000313" key="3">
    <source>
        <dbReference type="Proteomes" id="UP000292372"/>
    </source>
</evidence>
<evidence type="ECO:0000256" key="1">
    <source>
        <dbReference type="SAM" id="SignalP"/>
    </source>
</evidence>
<name>A0A4V2JB85_9FLAO</name>
<keyword evidence="3" id="KW-1185">Reference proteome</keyword>
<dbReference type="EMBL" id="SIRS01000002">
    <property type="protein sequence ID" value="TBN17758.1"/>
    <property type="molecule type" value="Genomic_DNA"/>
</dbReference>
<sequence>MKLKILTVSCCIIVLILSCNSKCNNNNRNDMPLLQTKAIQEYFEYYSNIPIYNYDFCENDSSYCGKAYYNTKYGYALFAIPTPKGSELRYNGMSSDNTTIEYICEVDTFSNDIYLQPKLISGLSQEKGNPLNLSVEYIYKSRNCGNSDIRSGGVKKNTTPIAGHPIITPESNKGN</sequence>
<reference evidence="2 3" key="1">
    <citation type="journal article" date="2015" name="Int. J. Syst. Evol. Microbiol.">
        <title>Hyunsoonleella pacifica sp. nov., isolated from seawater of South Pacific Gyre.</title>
        <authorList>
            <person name="Gao X."/>
            <person name="Zhang Z."/>
            <person name="Dai X."/>
            <person name="Zhang X.H."/>
        </authorList>
    </citation>
    <scope>NUCLEOTIDE SEQUENCE [LARGE SCALE GENOMIC DNA]</scope>
    <source>
        <strain evidence="2 3">SW033</strain>
    </source>
</reference>
<evidence type="ECO:0008006" key="4">
    <source>
        <dbReference type="Google" id="ProtNLM"/>
    </source>
</evidence>
<protein>
    <recommendedName>
        <fullName evidence="4">Lipoprotein</fullName>
    </recommendedName>
</protein>
<proteinExistence type="predicted"/>
<dbReference type="AlphaFoldDB" id="A0A4V2JB85"/>
<organism evidence="2 3">
    <name type="scientific">Hyunsoonleella pacifica</name>
    <dbReference type="NCBI Taxonomy" id="1080224"/>
    <lineage>
        <taxon>Bacteria</taxon>
        <taxon>Pseudomonadati</taxon>
        <taxon>Bacteroidota</taxon>
        <taxon>Flavobacteriia</taxon>
        <taxon>Flavobacteriales</taxon>
        <taxon>Flavobacteriaceae</taxon>
    </lineage>
</organism>
<feature type="chain" id="PRO_5020864978" description="Lipoprotein" evidence="1">
    <location>
        <begin position="22"/>
        <end position="175"/>
    </location>
</feature>
<gene>
    <name evidence="2" type="ORF">EYD46_05430</name>
</gene>
<accession>A0A4V2JB85</accession>
<feature type="signal peptide" evidence="1">
    <location>
        <begin position="1"/>
        <end position="21"/>
    </location>
</feature>